<keyword evidence="5" id="KW-1133">Transmembrane helix</keyword>
<dbReference type="SUPFAM" id="SSF52058">
    <property type="entry name" value="L domain-like"/>
    <property type="match status" value="1"/>
</dbReference>
<feature type="domain" description="Malectin-like" evidence="7">
    <location>
        <begin position="17"/>
        <end position="327"/>
    </location>
</feature>
<evidence type="ECO:0000256" key="2">
    <source>
        <dbReference type="ARBA" id="ARBA00022614"/>
    </source>
</evidence>
<dbReference type="InterPro" id="IPR003591">
    <property type="entry name" value="Leu-rich_rpt_typical-subtyp"/>
</dbReference>
<feature type="transmembrane region" description="Helical" evidence="5">
    <location>
        <begin position="705"/>
        <end position="729"/>
    </location>
</feature>
<dbReference type="PANTHER" id="PTHR45631">
    <property type="entry name" value="OS07G0107800 PROTEIN-RELATED"/>
    <property type="match status" value="1"/>
</dbReference>
<dbReference type="InterPro" id="IPR032675">
    <property type="entry name" value="LRR_dom_sf"/>
</dbReference>
<protein>
    <submittedName>
        <fullName evidence="8">OLC1v1004156C1</fullName>
    </submittedName>
</protein>
<feature type="transmembrane region" description="Helical" evidence="5">
    <location>
        <begin position="958"/>
        <end position="982"/>
    </location>
</feature>
<keyword evidence="2" id="KW-0433">Leucine-rich repeat</keyword>
<evidence type="ECO:0000259" key="7">
    <source>
        <dbReference type="Pfam" id="PF12819"/>
    </source>
</evidence>
<organism evidence="8 9">
    <name type="scientific">Oldenlandia corymbosa var. corymbosa</name>
    <dbReference type="NCBI Taxonomy" id="529605"/>
    <lineage>
        <taxon>Eukaryota</taxon>
        <taxon>Viridiplantae</taxon>
        <taxon>Streptophyta</taxon>
        <taxon>Embryophyta</taxon>
        <taxon>Tracheophyta</taxon>
        <taxon>Spermatophyta</taxon>
        <taxon>Magnoliopsida</taxon>
        <taxon>eudicotyledons</taxon>
        <taxon>Gunneridae</taxon>
        <taxon>Pentapetalae</taxon>
        <taxon>asterids</taxon>
        <taxon>lamiids</taxon>
        <taxon>Gentianales</taxon>
        <taxon>Rubiaceae</taxon>
        <taxon>Rubioideae</taxon>
        <taxon>Spermacoceae</taxon>
        <taxon>Hedyotis-Oldenlandia complex</taxon>
        <taxon>Oldenlandia</taxon>
    </lineage>
</organism>
<dbReference type="GO" id="GO:0016020">
    <property type="term" value="C:membrane"/>
    <property type="evidence" value="ECO:0007669"/>
    <property type="project" value="UniProtKB-SubCell"/>
</dbReference>
<name>A0AAV1DBL0_OLDCO</name>
<keyword evidence="6" id="KW-0732">Signal</keyword>
<evidence type="ECO:0000256" key="6">
    <source>
        <dbReference type="SAM" id="SignalP"/>
    </source>
</evidence>
<feature type="compositionally biased region" description="Low complexity" evidence="4">
    <location>
        <begin position="917"/>
        <end position="928"/>
    </location>
</feature>
<keyword evidence="3" id="KW-0677">Repeat</keyword>
<evidence type="ECO:0000313" key="9">
    <source>
        <dbReference type="Proteomes" id="UP001161247"/>
    </source>
</evidence>
<accession>A0AAV1DBL0</accession>
<feature type="transmembrane region" description="Helical" evidence="5">
    <location>
        <begin position="500"/>
        <end position="528"/>
    </location>
</feature>
<feature type="signal peptide" evidence="6">
    <location>
        <begin position="1"/>
        <end position="22"/>
    </location>
</feature>
<dbReference type="Pfam" id="PF00560">
    <property type="entry name" value="LRR_1"/>
    <property type="match status" value="4"/>
</dbReference>
<evidence type="ECO:0000256" key="4">
    <source>
        <dbReference type="SAM" id="MobiDB-lite"/>
    </source>
</evidence>
<feature type="chain" id="PRO_5043718214" evidence="6">
    <location>
        <begin position="23"/>
        <end position="1246"/>
    </location>
</feature>
<dbReference type="Proteomes" id="UP001161247">
    <property type="component" value="Chromosome 5"/>
</dbReference>
<feature type="region of interest" description="Disordered" evidence="4">
    <location>
        <begin position="1225"/>
        <end position="1246"/>
    </location>
</feature>
<dbReference type="GO" id="GO:0051707">
    <property type="term" value="P:response to other organism"/>
    <property type="evidence" value="ECO:0007669"/>
    <property type="project" value="UniProtKB-ARBA"/>
</dbReference>
<evidence type="ECO:0000256" key="3">
    <source>
        <dbReference type="ARBA" id="ARBA00022737"/>
    </source>
</evidence>
<keyword evidence="5" id="KW-0812">Transmembrane</keyword>
<dbReference type="PANTHER" id="PTHR45631:SF44">
    <property type="entry name" value="CARBOHYDRATE-BINDING PROTEIN OF THE ER PROTEIN"/>
    <property type="match status" value="1"/>
</dbReference>
<reference evidence="8" key="1">
    <citation type="submission" date="2023-03" db="EMBL/GenBank/DDBJ databases">
        <authorList>
            <person name="Julca I."/>
        </authorList>
    </citation>
    <scope>NUCLEOTIDE SEQUENCE</scope>
</reference>
<keyword evidence="5" id="KW-0472">Membrane</keyword>
<sequence length="1246" mass="133773">MNYLICLIIYFAVIVNIDCGSSAPSYTDDFSVVWTGDTDYISNGMSKTVPAINSVSNVLNTLRVFTSRKKNCYIIPAEQGGKVLVVASFYYGNYDQKSSPPSFDLHFDGNYWTTVQTSRTLFEIYEVIYVVKGDSTSICLAQTLPGQYPFISALQVRSLDLDMYNSMDNDRALSLIKRVAYGANQTVGLWRPAVPGDGLIAVTNTESPKILTGYPDYPPEQVLRNAETLTNASNTIILGVTSSPTPIRLYMNLYFSEVARLNFTDKRSFTLYKDGESYSDPILPPFGGFKEVTVTADEVTSDTKFSLDQDGASTLPPLINAKEVFYVSDILTNGTNREDVAGLALLQKTFDVLRDWSGDPCLPAPYSWDWITCNSNSTPRVTALFLSSFGLTGLLPDISSMDFLQTIFTEENDFYICISFSDLNNNSLSGPIPEFLGSLPYLKQLNLANNQFSGPIPASLSKKSNLNLVTPPSTNSGPTSSGSPASGGSSSSEKKSSNKMLFIILGTTIPALVLICVGVICIVVFICCRKKQPADLDSSNYNTAVIGLVTIVLQFPTQLSLGTGVDPCLPTPLDWIECSSGTYPRVTALEMQHNYLTGYIPSFLGNLPYLEEFFYDNPFLNLPTPAQPPSYYYSPPLYGGTPPATPFYTYTPPSSYGGGSPPPPSYTYYSPPSLYGGNPPPPPHYTYRSPYQYQSTPARKKKGSLAAIIGGVAGGLILLGAAVGVFAVFRHKSRVTAAVAQANAGRNLQSQITHGRKLGETNYKDVQGLQKIILAFPILSLTLGTNDDPCLPTRLSWIECSSATYPRVTALDLGNEGLFGFIPDFSIMDALVTIDMSNNALTGNVPSFLGFLPNLEELNLANNLLTGYVPASILQNKNLITDFSGNYALYQLPPPSPQIVSSPPFYGGRSPPPPLYTYYNPPSSYAGRSPPPPPPPYTYQTPYSYQITPAKKKKKSNLAAIVGGVAGGLVLVGAVVGVFAVFQHKSRVAAAVAQANAGGRTSAVSSDGRNLQSHISSFSRVVGGTDSRDVQGLQTLIDQFVTLYLTTGSVDPCLPTPLSWIECNSATSPRVTALYLASANLLGPIPDFSVMDALETIDMQNNALTGNIPSFLGNMPNLKELNLANNILSGNIPSSILQNKKLKTDFSGNSLLQVPSSSSGGTTTTSTTTYTYASTPTRKKKSNLGAIIGGVAGGLTLIGAAVGLFAMFQHKAKVAAAVAQANAEATKPTQFSTGETPLNPAATTRS</sequence>
<dbReference type="Gene3D" id="3.80.10.10">
    <property type="entry name" value="Ribonuclease Inhibitor"/>
    <property type="match status" value="3"/>
</dbReference>
<feature type="region of interest" description="Disordered" evidence="4">
    <location>
        <begin position="471"/>
        <end position="494"/>
    </location>
</feature>
<feature type="compositionally biased region" description="Polar residues" evidence="4">
    <location>
        <begin position="1227"/>
        <end position="1246"/>
    </location>
</feature>
<dbReference type="InterPro" id="IPR001611">
    <property type="entry name" value="Leu-rich_rpt"/>
</dbReference>
<feature type="region of interest" description="Disordered" evidence="4">
    <location>
        <begin position="917"/>
        <end position="937"/>
    </location>
</feature>
<feature type="compositionally biased region" description="Low complexity" evidence="4">
    <location>
        <begin position="1155"/>
        <end position="1175"/>
    </location>
</feature>
<dbReference type="Pfam" id="PF12819">
    <property type="entry name" value="Malectin_like"/>
    <property type="match status" value="1"/>
</dbReference>
<gene>
    <name evidence="8" type="ORF">OLC1_LOCUS14005</name>
</gene>
<feature type="transmembrane region" description="Helical" evidence="5">
    <location>
        <begin position="1184"/>
        <end position="1208"/>
    </location>
</feature>
<proteinExistence type="predicted"/>
<dbReference type="EMBL" id="OX459122">
    <property type="protein sequence ID" value="CAI9105269.1"/>
    <property type="molecule type" value="Genomic_DNA"/>
</dbReference>
<comment type="subcellular location">
    <subcellularLocation>
        <location evidence="1">Membrane</location>
        <topology evidence="1">Single-pass membrane protein</topology>
    </subcellularLocation>
</comment>
<dbReference type="AlphaFoldDB" id="A0AAV1DBL0"/>
<dbReference type="GO" id="GO:0006952">
    <property type="term" value="P:defense response"/>
    <property type="evidence" value="ECO:0007669"/>
    <property type="project" value="UniProtKB-ARBA"/>
</dbReference>
<feature type="compositionally biased region" description="Low complexity" evidence="4">
    <location>
        <begin position="471"/>
        <end position="491"/>
    </location>
</feature>
<feature type="region of interest" description="Disordered" evidence="4">
    <location>
        <begin position="1153"/>
        <end position="1175"/>
    </location>
</feature>
<dbReference type="InterPro" id="IPR024788">
    <property type="entry name" value="Malectin-like_Carb-bd_dom"/>
</dbReference>
<dbReference type="SMART" id="SM00369">
    <property type="entry name" value="LRR_TYP"/>
    <property type="match status" value="3"/>
</dbReference>
<evidence type="ECO:0000256" key="1">
    <source>
        <dbReference type="ARBA" id="ARBA00004167"/>
    </source>
</evidence>
<evidence type="ECO:0000256" key="5">
    <source>
        <dbReference type="SAM" id="Phobius"/>
    </source>
</evidence>
<keyword evidence="9" id="KW-1185">Reference proteome</keyword>
<evidence type="ECO:0000313" key="8">
    <source>
        <dbReference type="EMBL" id="CAI9105269.1"/>
    </source>
</evidence>